<gene>
    <name evidence="2" type="ORF">FWK35_00015137</name>
</gene>
<dbReference type="GO" id="GO:0003676">
    <property type="term" value="F:nucleic acid binding"/>
    <property type="evidence" value="ECO:0007669"/>
    <property type="project" value="InterPro"/>
</dbReference>
<accession>A0A6G0Z1L3</accession>
<evidence type="ECO:0000313" key="2">
    <source>
        <dbReference type="EMBL" id="KAF0764496.1"/>
    </source>
</evidence>
<keyword evidence="3" id="KW-1185">Reference proteome</keyword>
<reference evidence="2 3" key="1">
    <citation type="submission" date="2019-08" db="EMBL/GenBank/DDBJ databases">
        <title>Whole genome of Aphis craccivora.</title>
        <authorList>
            <person name="Voronova N.V."/>
            <person name="Shulinski R.S."/>
            <person name="Bandarenka Y.V."/>
            <person name="Zhorov D.G."/>
            <person name="Warner D."/>
        </authorList>
    </citation>
    <scope>NUCLEOTIDE SEQUENCE [LARGE SCALE GENOMIC DNA]</scope>
    <source>
        <strain evidence="2">180601</strain>
        <tissue evidence="2">Whole Body</tissue>
    </source>
</reference>
<dbReference type="Proteomes" id="UP000478052">
    <property type="component" value="Unassembled WGS sequence"/>
</dbReference>
<dbReference type="InterPro" id="IPR002156">
    <property type="entry name" value="RNaseH_domain"/>
</dbReference>
<comment type="caution">
    <text evidence="2">The sequence shown here is derived from an EMBL/GenBank/DDBJ whole genome shotgun (WGS) entry which is preliminary data.</text>
</comment>
<organism evidence="2 3">
    <name type="scientific">Aphis craccivora</name>
    <name type="common">Cowpea aphid</name>
    <dbReference type="NCBI Taxonomy" id="307492"/>
    <lineage>
        <taxon>Eukaryota</taxon>
        <taxon>Metazoa</taxon>
        <taxon>Ecdysozoa</taxon>
        <taxon>Arthropoda</taxon>
        <taxon>Hexapoda</taxon>
        <taxon>Insecta</taxon>
        <taxon>Pterygota</taxon>
        <taxon>Neoptera</taxon>
        <taxon>Paraneoptera</taxon>
        <taxon>Hemiptera</taxon>
        <taxon>Sternorrhyncha</taxon>
        <taxon>Aphidomorpha</taxon>
        <taxon>Aphidoidea</taxon>
        <taxon>Aphididae</taxon>
        <taxon>Aphidini</taxon>
        <taxon>Aphis</taxon>
        <taxon>Aphis</taxon>
    </lineage>
</organism>
<name>A0A6G0Z1L3_APHCR</name>
<sequence length="71" mass="8078">MWVLSHSGIKGNEEVDLLSNQAISSAESTAIKSLTYKDLSRMINRISVQQWQSKWDSEINQVISENKLNNI</sequence>
<dbReference type="EMBL" id="VUJU01001620">
    <property type="protein sequence ID" value="KAF0764496.1"/>
    <property type="molecule type" value="Genomic_DNA"/>
</dbReference>
<dbReference type="AlphaFoldDB" id="A0A6G0Z1L3"/>
<dbReference type="PROSITE" id="PS50879">
    <property type="entry name" value="RNASE_H_1"/>
    <property type="match status" value="1"/>
</dbReference>
<proteinExistence type="predicted"/>
<evidence type="ECO:0000259" key="1">
    <source>
        <dbReference type="PROSITE" id="PS50879"/>
    </source>
</evidence>
<feature type="domain" description="RNase H type-1" evidence="1">
    <location>
        <begin position="1"/>
        <end position="24"/>
    </location>
</feature>
<evidence type="ECO:0000313" key="3">
    <source>
        <dbReference type="Proteomes" id="UP000478052"/>
    </source>
</evidence>
<dbReference type="GO" id="GO:0004523">
    <property type="term" value="F:RNA-DNA hybrid ribonuclease activity"/>
    <property type="evidence" value="ECO:0007669"/>
    <property type="project" value="InterPro"/>
</dbReference>
<protein>
    <submittedName>
        <fullName evidence="2">RNase H domain-containing protein</fullName>
    </submittedName>
</protein>